<protein>
    <submittedName>
        <fullName evidence="1">Uncharacterized protein</fullName>
    </submittedName>
</protein>
<dbReference type="EMBL" id="ASYV01000011">
    <property type="protein sequence ID" value="EQD95961.1"/>
    <property type="molecule type" value="Genomic_DNA"/>
</dbReference>
<proteinExistence type="predicted"/>
<organism evidence="1 2">
    <name type="scientific">Helicobacter pylori PZ5080</name>
    <dbReference type="NCBI Taxonomy" id="1337394"/>
    <lineage>
        <taxon>Bacteria</taxon>
        <taxon>Pseudomonadati</taxon>
        <taxon>Campylobacterota</taxon>
        <taxon>Epsilonproteobacteria</taxon>
        <taxon>Campylobacterales</taxon>
        <taxon>Helicobacteraceae</taxon>
        <taxon>Helicobacter</taxon>
    </lineage>
</organism>
<evidence type="ECO:0000313" key="1">
    <source>
        <dbReference type="EMBL" id="EQD95961.1"/>
    </source>
</evidence>
<comment type="caution">
    <text evidence="1">The sequence shown here is derived from an EMBL/GenBank/DDBJ whole genome shotgun (WGS) entry which is preliminary data.</text>
</comment>
<gene>
    <name evidence="1" type="ORF">L934_08785</name>
</gene>
<name>T2STA5_HELPX</name>
<sequence>MIFASSLNNLIVKNAFLIFLGFLNYHHANANNHFKLSLYFIVFVLRVFGAC</sequence>
<reference evidence="1 2" key="1">
    <citation type="journal article" date="2013" name="Genome Announc.">
        <title>Draft Genome Sequences of Helicobacter pylori Strains Isolated from Regions of Low and High Gastric Cancer Risk in Colombia.</title>
        <authorList>
            <person name="Sheh A."/>
            <person name="Piazuelo M.B."/>
            <person name="Wilson K.T."/>
            <person name="Correa P."/>
            <person name="Fox J.G."/>
        </authorList>
    </citation>
    <scope>NUCLEOTIDE SEQUENCE [LARGE SCALE GENOMIC DNA]</scope>
    <source>
        <strain evidence="1 2">PZ5080</strain>
    </source>
</reference>
<dbReference type="AlphaFoldDB" id="T2STA5"/>
<evidence type="ECO:0000313" key="2">
    <source>
        <dbReference type="Proteomes" id="UP000015663"/>
    </source>
</evidence>
<accession>T2STA5</accession>
<dbReference type="Proteomes" id="UP000015663">
    <property type="component" value="Unassembled WGS sequence"/>
</dbReference>